<dbReference type="EMBL" id="FMXP01000043">
    <property type="protein sequence ID" value="SDB46108.1"/>
    <property type="molecule type" value="Genomic_DNA"/>
</dbReference>
<dbReference type="PANTHER" id="PTHR47099:SF1">
    <property type="entry name" value="METHYLCOBAMIDE:COM METHYLTRANSFERASE MTBA"/>
    <property type="match status" value="1"/>
</dbReference>
<dbReference type="RefSeq" id="WP_074486713.1">
    <property type="nucleotide sequence ID" value="NZ_FMXP01000043.1"/>
</dbReference>
<evidence type="ECO:0000313" key="3">
    <source>
        <dbReference type="Proteomes" id="UP000182508"/>
    </source>
</evidence>
<proteinExistence type="predicted"/>
<dbReference type="PANTHER" id="PTHR47099">
    <property type="entry name" value="METHYLCOBAMIDE:COM METHYLTRANSFERASE MTBA"/>
    <property type="match status" value="1"/>
</dbReference>
<dbReference type="GO" id="GO:0006779">
    <property type="term" value="P:porphyrin-containing compound biosynthetic process"/>
    <property type="evidence" value="ECO:0007669"/>
    <property type="project" value="InterPro"/>
</dbReference>
<dbReference type="AlphaFoldDB" id="A0A1G6DLT9"/>
<keyword evidence="3" id="KW-1185">Reference proteome</keyword>
<dbReference type="SUPFAM" id="SSF51726">
    <property type="entry name" value="UROD/MetE-like"/>
    <property type="match status" value="1"/>
</dbReference>
<protein>
    <submittedName>
        <fullName evidence="2">Uroporphyrinogen decarboxylase</fullName>
    </submittedName>
</protein>
<name>A0A1G6DLT9_9STRE</name>
<evidence type="ECO:0000313" key="2">
    <source>
        <dbReference type="EMBL" id="SDB46108.1"/>
    </source>
</evidence>
<dbReference type="GO" id="GO:0004853">
    <property type="term" value="F:uroporphyrinogen decarboxylase activity"/>
    <property type="evidence" value="ECO:0007669"/>
    <property type="project" value="InterPro"/>
</dbReference>
<dbReference type="InterPro" id="IPR000257">
    <property type="entry name" value="Uroporphyrinogen_deCOase"/>
</dbReference>
<sequence>MSTKRELVEKAFRGEEVDRVPVGFWYHFADEDELLHGFNKPEIFQKNVLGHKKFIEDVNPDFVKIMSDGFFTYPNPLITDKVRSIKDLAEIKSIGNDHPWYDQQVALIKEVRSHFTEDIVSIYNIFAPLTHLKWQISNKVAFGDELVAGFLREDPELFRHVLNTIAKDLAILVKKVISEAGADGIYFSVQNIQFEGVSGSDYVNFVSPSDLIVLEAANSVSELNILHICGYKGASNDVDIFKNYPAQVFNWAVGPENISLKEGQELFGGRTVLGGFENTNQSLIYKGSKKEIQEEAKRLVAENGRKGIIIGADCTIPSDIEVERIEWIRQALAEV</sequence>
<organism evidence="2 3">
    <name type="scientific">Streptococcus henryi</name>
    <dbReference type="NCBI Taxonomy" id="439219"/>
    <lineage>
        <taxon>Bacteria</taxon>
        <taxon>Bacillati</taxon>
        <taxon>Bacillota</taxon>
        <taxon>Bacilli</taxon>
        <taxon>Lactobacillales</taxon>
        <taxon>Streptococcaceae</taxon>
        <taxon>Streptococcus</taxon>
    </lineage>
</organism>
<gene>
    <name evidence="2" type="ORF">SAMN02910293_02292</name>
</gene>
<dbReference type="Pfam" id="PF01208">
    <property type="entry name" value="URO-D"/>
    <property type="match status" value="1"/>
</dbReference>
<feature type="domain" description="Uroporphyrinogen decarboxylase (URO-D)" evidence="1">
    <location>
        <begin position="75"/>
        <end position="333"/>
    </location>
</feature>
<dbReference type="InterPro" id="IPR052024">
    <property type="entry name" value="Methanogen_methyltrans"/>
</dbReference>
<reference evidence="2 3" key="1">
    <citation type="submission" date="2016-10" db="EMBL/GenBank/DDBJ databases">
        <authorList>
            <person name="de Groot N.N."/>
        </authorList>
    </citation>
    <scope>NUCLEOTIDE SEQUENCE [LARGE SCALE GENOMIC DNA]</scope>
    <source>
        <strain evidence="2 3">A-4</strain>
    </source>
</reference>
<dbReference type="InterPro" id="IPR038071">
    <property type="entry name" value="UROD/MetE-like_sf"/>
</dbReference>
<evidence type="ECO:0000259" key="1">
    <source>
        <dbReference type="Pfam" id="PF01208"/>
    </source>
</evidence>
<dbReference type="STRING" id="439219.SAMN02910293_02292"/>
<accession>A0A1G6DLT9</accession>
<dbReference type="Proteomes" id="UP000182508">
    <property type="component" value="Unassembled WGS sequence"/>
</dbReference>
<dbReference type="eggNOG" id="COG0407">
    <property type="taxonomic scope" value="Bacteria"/>
</dbReference>
<dbReference type="Gene3D" id="3.20.20.210">
    <property type="match status" value="1"/>
</dbReference>